<proteinExistence type="predicted"/>
<gene>
    <name evidence="2" type="ORF">NWE54_13360</name>
</gene>
<sequence length="333" mass="36300">MRAAAQTSIAKGFAAIFAATVMLIVGLLAGLAFWCDPYWVFRDNPPWTHGGVGMSRLLDVEMRLIKPLQIARLKPQTLLIGSSVVYRGLDPRDVSAVAGQVYNAGLSALMARELPTLAALAVDVGGIRRVVIELDYFMFTAWPPPPIDRKLATASGRREALVSTVLNPKAVDNLRGPRSLRTEPGLWHADGYKATPDFDAELVGRISREQNIAAMVYRPGDLSYLERALDLLQGRDITIVLSPVSAAQRQLVEAGGRGPELAAWRRDVAALAMRRSLPFHDFVSSHPFEDFDPAKASSRYWLDTLHFKPEVGRWLLGRIGLAAHPAGAGATSG</sequence>
<evidence type="ECO:0000256" key="1">
    <source>
        <dbReference type="SAM" id="Phobius"/>
    </source>
</evidence>
<evidence type="ECO:0000313" key="2">
    <source>
        <dbReference type="EMBL" id="UZF84825.1"/>
    </source>
</evidence>
<dbReference type="AlphaFoldDB" id="A0A9E7ZF48"/>
<name>A0A9E7ZF48_9HYPH</name>
<accession>A0A9E7ZF48</accession>
<dbReference type="EMBL" id="CP102774">
    <property type="protein sequence ID" value="UZF84825.1"/>
    <property type="molecule type" value="Genomic_DNA"/>
</dbReference>
<keyword evidence="1" id="KW-0472">Membrane</keyword>
<protein>
    <submittedName>
        <fullName evidence="2">Uncharacterized protein</fullName>
    </submittedName>
</protein>
<reference evidence="2" key="1">
    <citation type="submission" date="2022-08" db="EMBL/GenBank/DDBJ databases">
        <title>Complete Genome Sequences of 2 Bosea sp. soil isolates.</title>
        <authorList>
            <person name="Alvarez Arevalo M."/>
            <person name="Sterndorff E.B."/>
            <person name="Faurdal D."/>
            <person name="Joergensen T.S."/>
            <person name="Weber T."/>
        </authorList>
    </citation>
    <scope>NUCLEOTIDE SEQUENCE</scope>
    <source>
        <strain evidence="2">NBC_00436</strain>
    </source>
</reference>
<keyword evidence="1" id="KW-0812">Transmembrane</keyword>
<feature type="transmembrane region" description="Helical" evidence="1">
    <location>
        <begin position="12"/>
        <end position="34"/>
    </location>
</feature>
<organism evidence="2">
    <name type="scientific">Bosea sp. NBC_00436</name>
    <dbReference type="NCBI Taxonomy" id="2969620"/>
    <lineage>
        <taxon>Bacteria</taxon>
        <taxon>Pseudomonadati</taxon>
        <taxon>Pseudomonadota</taxon>
        <taxon>Alphaproteobacteria</taxon>
        <taxon>Hyphomicrobiales</taxon>
        <taxon>Boseaceae</taxon>
        <taxon>Bosea</taxon>
    </lineage>
</organism>
<keyword evidence="1" id="KW-1133">Transmembrane helix</keyword>